<keyword evidence="2" id="KW-0479">Metal-binding</keyword>
<proteinExistence type="inferred from homology"/>
<evidence type="ECO:0000256" key="2">
    <source>
        <dbReference type="ARBA" id="ARBA00022723"/>
    </source>
</evidence>
<dbReference type="PANTHER" id="PTHR30149:SF0">
    <property type="entry name" value="HYDROGENASE MATURATION FACTOR HYPD"/>
    <property type="match status" value="1"/>
</dbReference>
<keyword evidence="3" id="KW-0408">Iron</keyword>
<comment type="similarity">
    <text evidence="1">Belongs to the HypD family.</text>
</comment>
<comment type="caution">
    <text evidence="4">The sequence shown here is derived from an EMBL/GenBank/DDBJ whole genome shotgun (WGS) entry which is preliminary data.</text>
</comment>
<organism evidence="4 5">
    <name type="scientific">Neomoorella stamsii</name>
    <dbReference type="NCBI Taxonomy" id="1266720"/>
    <lineage>
        <taxon>Bacteria</taxon>
        <taxon>Bacillati</taxon>
        <taxon>Bacillota</taxon>
        <taxon>Clostridia</taxon>
        <taxon>Neomoorellales</taxon>
        <taxon>Neomoorellaceae</taxon>
        <taxon>Neomoorella</taxon>
    </lineage>
</organism>
<dbReference type="PANTHER" id="PTHR30149">
    <property type="entry name" value="HYDROGENASE PROTEIN ASSEMBLY PROTEIN HYPD"/>
    <property type="match status" value="1"/>
</dbReference>
<gene>
    <name evidence="4" type="primary">hypD_1</name>
    <name evidence="4" type="ORF">MOST_01900</name>
</gene>
<dbReference type="GO" id="GO:0051539">
    <property type="term" value="F:4 iron, 4 sulfur cluster binding"/>
    <property type="evidence" value="ECO:0007669"/>
    <property type="project" value="TreeGrafter"/>
</dbReference>
<dbReference type="Pfam" id="PF01924">
    <property type="entry name" value="HypD"/>
    <property type="match status" value="1"/>
</dbReference>
<reference evidence="4 5" key="1">
    <citation type="submission" date="2018-03" db="EMBL/GenBank/DDBJ databases">
        <title>Genome sequence of Moorella stamsii DSM 26217.</title>
        <authorList>
            <person name="Poehlein A."/>
            <person name="Daniel R."/>
        </authorList>
    </citation>
    <scope>NUCLEOTIDE SEQUENCE [LARGE SCALE GENOMIC DNA]</scope>
    <source>
        <strain evidence="5">DSM 26217</strain>
    </source>
</reference>
<name>A0A9X7J5D6_9FIRM</name>
<evidence type="ECO:0000313" key="4">
    <source>
        <dbReference type="EMBL" id="PRR77593.1"/>
    </source>
</evidence>
<accession>A0A9X7J5D6</accession>
<evidence type="ECO:0000256" key="1">
    <source>
        <dbReference type="ARBA" id="ARBA00007888"/>
    </source>
</evidence>
<dbReference type="PIRSF" id="PIRSF005622">
    <property type="entry name" value="Hydrgn_mat_hypD"/>
    <property type="match status" value="1"/>
</dbReference>
<dbReference type="RefSeq" id="WP_054938224.1">
    <property type="nucleotide sequence ID" value="NZ_PVXL01000007.1"/>
</dbReference>
<dbReference type="GO" id="GO:0070025">
    <property type="term" value="F:carbon monoxide binding"/>
    <property type="evidence" value="ECO:0007669"/>
    <property type="project" value="TreeGrafter"/>
</dbReference>
<dbReference type="Gene3D" id="6.10.20.100">
    <property type="match status" value="1"/>
</dbReference>
<dbReference type="InterPro" id="IPR042243">
    <property type="entry name" value="HypD_1"/>
</dbReference>
<dbReference type="InterPro" id="IPR002780">
    <property type="entry name" value="Hyd_form_HypD"/>
</dbReference>
<evidence type="ECO:0000313" key="5">
    <source>
        <dbReference type="Proteomes" id="UP000239430"/>
    </source>
</evidence>
<dbReference type="Gene3D" id="3.40.50.11740">
    <property type="entry name" value="HypD, alpha/beta domain 2"/>
    <property type="match status" value="2"/>
</dbReference>
<dbReference type="GO" id="GO:0051604">
    <property type="term" value="P:protein maturation"/>
    <property type="evidence" value="ECO:0007669"/>
    <property type="project" value="TreeGrafter"/>
</dbReference>
<dbReference type="AlphaFoldDB" id="A0A9X7J5D6"/>
<dbReference type="NCBIfam" id="TIGR00075">
    <property type="entry name" value="hypD"/>
    <property type="match status" value="1"/>
</dbReference>
<protein>
    <submittedName>
        <fullName evidence="4">Hydrogenase expression/formation protein HypD</fullName>
    </submittedName>
</protein>
<dbReference type="GO" id="GO:0005506">
    <property type="term" value="F:iron ion binding"/>
    <property type="evidence" value="ECO:0007669"/>
    <property type="project" value="TreeGrafter"/>
</dbReference>
<dbReference type="InterPro" id="IPR042244">
    <property type="entry name" value="HypD_2_sf"/>
</dbReference>
<dbReference type="EMBL" id="PVXL01000007">
    <property type="protein sequence ID" value="PRR77593.1"/>
    <property type="molecule type" value="Genomic_DNA"/>
</dbReference>
<keyword evidence="5" id="KW-1185">Reference proteome</keyword>
<sequence length="371" mass="39789">METWSTYHHQKDLAARLLVKVKNLAAAIASKLGRRPVIMEVCGTHTVALARTGLRSLLAGCIDLRSGPGCPVCVTAPEEIDYMLCLARQPGVIIATFGDMVRVPGSSGSLEKARIEGCQLQVCYSPREAVTLARSNPDREIVFLGIGFETTAPAVGLAVKEAAALRLKNFSIYSAHKLVPPALATLAADPELKLDGLLLPGHVSAILGRQSFAFLAKEYKLTATIAGFDALDILGAMLELLVQIQRGEAQVSNAYPRVVSETGNLKAQEILREVFSLAPANWRGLGLIPLSGLKLNTAYQAFDATRRWPLELKPVPSPAGCLCGSVLKGLCLPTQCTLFGRRCTPLRPVGPCMVSSEGSCAAYYRYSREAV</sequence>
<evidence type="ECO:0000256" key="3">
    <source>
        <dbReference type="ARBA" id="ARBA00023004"/>
    </source>
</evidence>
<dbReference type="Proteomes" id="UP000239430">
    <property type="component" value="Unassembled WGS sequence"/>
</dbReference>